<evidence type="ECO:0000313" key="3">
    <source>
        <dbReference type="EMBL" id="KAJ7360287.1"/>
    </source>
</evidence>
<feature type="region of interest" description="Disordered" evidence="1">
    <location>
        <begin position="2803"/>
        <end position="2823"/>
    </location>
</feature>
<dbReference type="InterPro" id="IPR052972">
    <property type="entry name" value="Sacsin_chaperone_reg"/>
</dbReference>
<dbReference type="InterPro" id="IPR036890">
    <property type="entry name" value="HATPase_C_sf"/>
</dbReference>
<evidence type="ECO:0000256" key="1">
    <source>
        <dbReference type="SAM" id="MobiDB-lite"/>
    </source>
</evidence>
<feature type="compositionally biased region" description="Basic and acidic residues" evidence="1">
    <location>
        <begin position="2809"/>
        <end position="2823"/>
    </location>
</feature>
<dbReference type="OrthoDB" id="5963011at2759"/>
<dbReference type="Pfam" id="PF25794">
    <property type="entry name" value="SACS"/>
    <property type="match status" value="3"/>
</dbReference>
<dbReference type="PANTHER" id="PTHR15600">
    <property type="entry name" value="SACSIN"/>
    <property type="match status" value="1"/>
</dbReference>
<feature type="domain" description="Sacsin/Nov" evidence="2">
    <location>
        <begin position="2"/>
        <end position="135"/>
    </location>
</feature>
<feature type="domain" description="Sacsin/Nov" evidence="2">
    <location>
        <begin position="1222"/>
        <end position="1467"/>
    </location>
</feature>
<organism evidence="3 4">
    <name type="scientific">Desmophyllum pertusum</name>
    <dbReference type="NCBI Taxonomy" id="174260"/>
    <lineage>
        <taxon>Eukaryota</taxon>
        <taxon>Metazoa</taxon>
        <taxon>Cnidaria</taxon>
        <taxon>Anthozoa</taxon>
        <taxon>Hexacorallia</taxon>
        <taxon>Scleractinia</taxon>
        <taxon>Caryophylliina</taxon>
        <taxon>Caryophylliidae</taxon>
        <taxon>Desmophyllum</taxon>
    </lineage>
</organism>
<evidence type="ECO:0000259" key="2">
    <source>
        <dbReference type="Pfam" id="PF25794"/>
    </source>
</evidence>
<dbReference type="EMBL" id="MU827310">
    <property type="protein sequence ID" value="KAJ7360287.1"/>
    <property type="molecule type" value="Genomic_DNA"/>
</dbReference>
<dbReference type="SUPFAM" id="SSF55874">
    <property type="entry name" value="ATPase domain of HSP90 chaperone/DNA topoisomerase II/histidine kinase"/>
    <property type="match status" value="2"/>
</dbReference>
<dbReference type="PANTHER" id="PTHR15600:SF42">
    <property type="entry name" value="SACSIN"/>
    <property type="match status" value="1"/>
</dbReference>
<reference evidence="3" key="1">
    <citation type="submission" date="2023-01" db="EMBL/GenBank/DDBJ databases">
        <title>Genome assembly of the deep-sea coral Lophelia pertusa.</title>
        <authorList>
            <person name="Herrera S."/>
            <person name="Cordes E."/>
        </authorList>
    </citation>
    <scope>NUCLEOTIDE SEQUENCE</scope>
    <source>
        <strain evidence="3">USNM1676648</strain>
        <tissue evidence="3">Polyp</tissue>
    </source>
</reference>
<proteinExistence type="predicted"/>
<dbReference type="InterPro" id="IPR058210">
    <property type="entry name" value="SACS/Nov_dom"/>
</dbReference>
<gene>
    <name evidence="3" type="ORF">OS493_016917</name>
</gene>
<sequence>MADLPSILSDSQIGIIDPHGVYFSDRWHRRTGKYWKLNEDCAAMEDIRDQFLPYNGIFDCTDDLFSQGSYDGTLFRFPLRTEPSELSQTLYFSEKMDALFESFKADAHMMLLFLTHLESIELCVREESESKPRRIFQVKVADKCLMTVRNKRKEFREKITPCMPESVTVTYQITIEVIKFDSNVDEDVKQHSFLVTNYYCGGEVSSKFRELMTDKELSYLPTVGVAMALPTGPKQLTPDIQGHVFCSLPLPVQKKSLTGLPVHINGFFALSQNRHHIKTPNADQVDGESTGRLLTDKALLWNNCLLDEAIPRAYVGMLMEVINTTSFNVTLETIYKAWPDISSIDQTWRRLEKPLFQLLLAEKVVHTPAESGKWVTVKEAIFHRLPDDGRRELLLRVLLSADVPVVTAPNHVLSSIDVYTPEKADITPSMIRHVLRKAPSSYKTLKRKEKLLLLRCCLRDRCFTDLHGLELLPLANGTFATFGNRTNTIYIDSPKHPLELFFGLQHRFLDKDVDEDILQELQAVAAEGRTQLRFLSKDVVAAFLWYGLPSNWKRDDTVLWYPGDSSHNHPPREWMKDLWEYLREHFASTEDVLSLGKLPLIPLTLSQTPVTLTRLCLPSRVVVQCLNDDCLDEELTNVLKKLGVIVMSEYPTFISHHPAVLGAFVNPPSVQGVLQAMVVSSSKMEVRELLEIVRREVLETLSKRFVSAGEGLCAAPGEPLPIPPQRELIDITQDDSKTFARLLEVRILKPTELLCQMVFPDIQQGKYSGEQIDKLMAHVLDYYASVIHSNVTFNHHLQALPFVATQKKRSRPSNLYDPRNVALKNIFSNENVFPAGTLYTSPAVLVMLKELGMKSEENIAGYELHRSAKVITMLHHLSNAERKSQAIFQHLGDNPQKLLEPINGQPLGQLLRDICWVSRLQQRPPNYPSTLPWWGMDQEEERHFFKPDEVKSQQLVNLIGSVMPVVEVEPSTEMSKYFGWQNQPDVVSVVQHLQTVINWYTKEEKPFYMVVVNEIYSFLSRATFAAVNQAFDLVKVIDWVWNGDGFSSPNHVLSSKPLIDLTPYIHALPSDMMKHSDLFYRFGVREQSDPAVLVQVLSMIKEKHDNRSVTLSALEVKHDLQLSVNILNEVSSEQLPAELQAKILLPTHIEDDSHVRLEPVEHCMYCEREWLKREGDDEDVDCFYVHPNVPNSIAERLGVPTLTNRMLDPDELSIGEEFGQEEKLTTRLNQLLEEYTDGFAVLKEVIQNADDAGATEVRFLYDERTNEDAMTCLIDEGMRGCQGPALWVYNDATFKDEDFENITKLNQATKVHDTEKIGRFGLGFNAVYNLTDVPMVLSKNYFVIFDPHMSYLGKAIKHKGKPGMKIDVNKDVKSLRKFANQFKPFNGIFGCDLHLDKEDNSFDGTLFRFPLRSKENAIRSDIKKLNYDGKEMEKLLKMLPNQAHSLLLFTQNVFRVGIYSLPRLSSQNPQPSLMFEVSKSIPQRGILRELSFPVTLPVTAEKLDAGQQSSLKQFNFLQASSKVTRDATDHDPSKYPESSITVHIDCSFTKLGLNFFNVDKRFCQEHLTWLVVSSMGNGQAMQFARNHVSCIPSGGVAVQLMPTKSDESLPISLARNVDESDHGGIVFCYLPLPIHSGLPVHINGAFAVAANRRRLQEKLVDDKKCHGADWNNVLMEDTILSAYLCLLEDVKSFASDDGSYKFHSLWPKFDEVHRDCWPILTSFYTQLASGDCALFSDGRVWVDITRVVFLDPEFRMEPQIGDTSFVVFEKLSGENEVVIDLPSDVFQSFIGCGLWDVIIARTYDKRRFFQEIFFPNISKVRSDLRDVLVMHVLDTSSQEFDELTMTHACIPASPRGETLKSPGQLINPYREASSVFCADDGRFPYGTDETFCNPQRLAKLEQLGMVSDCLPWTEIAERAERIGRINAVDSKAAVKRTKALLAFIETKMKSNEKGPSYRISARLLEAKFLPVLRKPKAFPLPWKGDEFQVRRKFLYAPAPKDAFLKEKLVAPKTVFPKEKKYLVCCTEPLVDLDVPRKVRELLKLGSKEVTVQHVINQLEEAMSTRIESLDHNGYDEIRHVCTEAYSFLQKSMTHNGPCIKEALLDKRFILVGRTFLSANQVALELKRDCSPYLYKLPEPLTDDFCKIMKLAGVREQFEEKDYISSLRQIKTRFPGMSLDKNTLDVSVNLAMQLEETSRSSGDASSQWGSVYLPDSRGEMRPVPELCIKDCPWMPNDTGVHFVNGKIPWPTCEWLGVKTRQQEALQHHEVGIPFGQREKLTNRLKRILTGYPCTKEILKELLQNADDSEATEICFIKDPRHHSDEKVFADRWKPLQGPALCVYNNRPFTNADIKGVQNLGEGSKGDERNTTGQYGVGFNAVYHLTDVPSFLSKGEEIGDVLCVFDPHCKYVPNANLEEPGRMFKDVKTLKGKFPDIFPCYLEEHFPIQNATMFRFPLKSEQMAEESKISSAPVTVKKLDAMMEGMKKELFEVLLFLNNVKKISLCAIDEPSGDVVDTYFVEVHMSQEDDRKRQAFADYIKEIGSQAKEKDDFLPTSIKVSKCSYTMTLRDNFGREETWLIVQQVGFEKVVKKIIVDAFKEHQLGMLPRGGAACFIDSNNSMQQVSMTKKAYCFLPLPFETDLPVHINGHFALDHEARRNLWHDEAGGYRSDWNDALLCDVVTSCYLTILDQVRGFLQLPVMQGHATPDDHSCSKGTILKRLRTYEEYFPRYPIPDSHWKTLVQAVYREMSNKGMRLIPSVKIVETSSSCHLEGSVKVAWFPPTGTGKDKTYFNDLALKGCFAVSPQRSEPGNKDQERKERKKDQNRIKFEETLIETGLNLVALSMAVCCSLKGAGVNVSCIAPAAVVDFYKSFNNPDSLCDIGKIPSPVHQTPFKNAEGVIRVLQYCKDDDQFAKNLEGLPLLLTQDNYLHAFSTSEPRCLSQYSDILPNSQSIFVHKQVRDIFRSVECRKAFVFRPFDVEMFASYLHQTLPQDHLSEDHHVKWCPDNPPSILPNGCWIHRVWNFLQDIGRDAVEELEKSEESKPVICQLLSPLSKWCILPATLKTTHVADPQISCSLKNVDDKEAISEHFLVPLNKSEGVLDFADCGISSQTLFDVLRRLGSMELNADVLTGRNVVMTSFLPKDSYDFVRNLVATLKSPKSLLMALQLQMNLRSLEGTLKSSDALVVLEYFSYNRQGLTDVDKETLKKLPFYQTTSGGIAKLESKTGFIVPEEFPKEELDVVESRLGCLILKSHPSLSGLYEFLEVKRVSSVEAYLKFVVKCFQHFSKEGRLVHLRYIGQLVLSTSEGEEKTQKKEVDKRRLLDYLKQVELIPTKDGKIMTASSFYDPQNTVFKWLLSEDKFPPKSYTSKGWLSFLKMIGLVHVVSRDHFQKFATQVAHEAATARTENTYEKSEVLVKHLFSRPNVVEEGLLQVVRNIPFVATHPVREPLQAICPPFVETKDGQIPFIAYSGAVLTDHEELVWTKASLLPRWADPTCYRDKLGCPPNVHIEHYCNIFVAQLQVVELPSIAVVVGHCQTICSHLKRNKGSASPEHLLLITDVMKRIYTFLQGYAIANSQAKKVLQTTRCILVEGGRRLILPSQAVLELYGDLEIKPFLYRVPPQFGTFQPLFEYLGCSKSVTPTHYAMVLKMLQRKCLNAKLHPNEVSLCCKAVKGFFDRLQEHPAEASALSKLYLPAMLPGHGGSPDTPHNTIPVTLQTSADLIFDDTAAYEDRIQRLAQPFVLKLSRMDVRCTSAMINYKELMMKLPPALQPRMLSSVVKEQLSNPENTVIVASGSVNTLRQQLSSGQFGCGIVRLIRDVNSQKKDFDEGVIANIESGLRSIELCAVEHLKTSLFYNGNLIPGSEAEVPSFQERLLVSGKEIWRVYVSAVTEMDDSTLAIPLVSNVIAEMYGELLGMKAVCIPEMLRCPLGKIWSLLDRLGVRADDTFNAAEVNIYPEPGAFIPIEDHHLLNDAFVEFEPKEYVGYQLDDPSLQLKEGVATSSTL</sequence>
<dbReference type="Proteomes" id="UP001163046">
    <property type="component" value="Unassembled WGS sequence"/>
</dbReference>
<keyword evidence="4" id="KW-1185">Reference proteome</keyword>
<evidence type="ECO:0000313" key="4">
    <source>
        <dbReference type="Proteomes" id="UP001163046"/>
    </source>
</evidence>
<dbReference type="GO" id="GO:0030544">
    <property type="term" value="F:Hsp70 protein binding"/>
    <property type="evidence" value="ECO:0007669"/>
    <property type="project" value="TreeGrafter"/>
</dbReference>
<name>A0A9W9YNU6_9CNID</name>
<dbReference type="NCBIfam" id="NF047352">
    <property type="entry name" value="P_loop_sacsin"/>
    <property type="match status" value="2"/>
</dbReference>
<comment type="caution">
    <text evidence="3">The sequence shown here is derived from an EMBL/GenBank/DDBJ whole genome shotgun (WGS) entry which is preliminary data.</text>
</comment>
<feature type="domain" description="Sacsin/Nov" evidence="2">
    <location>
        <begin position="2276"/>
        <end position="2511"/>
    </location>
</feature>
<protein>
    <recommendedName>
        <fullName evidence="2">Sacsin/Nov domain-containing protein</fullName>
    </recommendedName>
</protein>
<accession>A0A9W9YNU6</accession>